<comment type="caution">
    <text evidence="2">The sequence shown here is derived from an EMBL/GenBank/DDBJ whole genome shotgun (WGS) entry which is preliminary data.</text>
</comment>
<feature type="transmembrane region" description="Helical" evidence="1">
    <location>
        <begin position="30"/>
        <end position="50"/>
    </location>
</feature>
<proteinExistence type="predicted"/>
<name>A0A0F8YG94_9ZZZZ</name>
<accession>A0A0F8YG94</accession>
<gene>
    <name evidence="2" type="ORF">LCGC14_2822930</name>
</gene>
<evidence type="ECO:0000256" key="1">
    <source>
        <dbReference type="SAM" id="Phobius"/>
    </source>
</evidence>
<dbReference type="AlphaFoldDB" id="A0A0F8YG94"/>
<feature type="transmembrane region" description="Helical" evidence="1">
    <location>
        <begin position="56"/>
        <end position="73"/>
    </location>
</feature>
<reference evidence="2" key="1">
    <citation type="journal article" date="2015" name="Nature">
        <title>Complex archaea that bridge the gap between prokaryotes and eukaryotes.</title>
        <authorList>
            <person name="Spang A."/>
            <person name="Saw J.H."/>
            <person name="Jorgensen S.L."/>
            <person name="Zaremba-Niedzwiedzka K."/>
            <person name="Martijn J."/>
            <person name="Lind A.E."/>
            <person name="van Eijk R."/>
            <person name="Schleper C."/>
            <person name="Guy L."/>
            <person name="Ettema T.J."/>
        </authorList>
    </citation>
    <scope>NUCLEOTIDE SEQUENCE</scope>
</reference>
<dbReference type="EMBL" id="LAZR01053556">
    <property type="protein sequence ID" value="KKK80493.1"/>
    <property type="molecule type" value="Genomic_DNA"/>
</dbReference>
<protein>
    <submittedName>
        <fullName evidence="2">Uncharacterized protein</fullName>
    </submittedName>
</protein>
<keyword evidence="1" id="KW-0812">Transmembrane</keyword>
<organism evidence="2">
    <name type="scientific">marine sediment metagenome</name>
    <dbReference type="NCBI Taxonomy" id="412755"/>
    <lineage>
        <taxon>unclassified sequences</taxon>
        <taxon>metagenomes</taxon>
        <taxon>ecological metagenomes</taxon>
    </lineage>
</organism>
<evidence type="ECO:0000313" key="2">
    <source>
        <dbReference type="EMBL" id="KKK80493.1"/>
    </source>
</evidence>
<sequence length="100" mass="11636">MSIQEKIKGKDLKRVLPQWKRQVRIQKQRMRAYLVGAMLMLAVAVGAFFFSFIPRWLQIGSFVILPFQVLGFVGDRHIYLARKADVAELEQLIEQSSNDR</sequence>
<keyword evidence="1" id="KW-0472">Membrane</keyword>
<keyword evidence="1" id="KW-1133">Transmembrane helix</keyword>